<evidence type="ECO:0000256" key="1">
    <source>
        <dbReference type="SAM" id="SignalP"/>
    </source>
</evidence>
<dbReference type="Proteomes" id="UP001210925">
    <property type="component" value="Unassembled WGS sequence"/>
</dbReference>
<name>A0AAD5Y6N4_9FUNG</name>
<keyword evidence="1" id="KW-0732">Signal</keyword>
<protein>
    <submittedName>
        <fullName evidence="2">Uncharacterized protein</fullName>
    </submittedName>
</protein>
<comment type="caution">
    <text evidence="2">The sequence shown here is derived from an EMBL/GenBank/DDBJ whole genome shotgun (WGS) entry which is preliminary data.</text>
</comment>
<accession>A0AAD5Y6N4</accession>
<gene>
    <name evidence="2" type="ORF">HK103_000082</name>
</gene>
<reference evidence="2" key="1">
    <citation type="submission" date="2020-05" db="EMBL/GenBank/DDBJ databases">
        <title>Phylogenomic resolution of chytrid fungi.</title>
        <authorList>
            <person name="Stajich J.E."/>
            <person name="Amses K."/>
            <person name="Simmons R."/>
            <person name="Seto K."/>
            <person name="Myers J."/>
            <person name="Bonds A."/>
            <person name="Quandt C.A."/>
            <person name="Barry K."/>
            <person name="Liu P."/>
            <person name="Grigoriev I."/>
            <person name="Longcore J.E."/>
            <person name="James T.Y."/>
        </authorList>
    </citation>
    <scope>NUCLEOTIDE SEQUENCE</scope>
    <source>
        <strain evidence="2">PLAUS21</strain>
    </source>
</reference>
<evidence type="ECO:0000313" key="3">
    <source>
        <dbReference type="Proteomes" id="UP001210925"/>
    </source>
</evidence>
<proteinExistence type="predicted"/>
<organism evidence="2 3">
    <name type="scientific">Boothiomyces macroporosus</name>
    <dbReference type="NCBI Taxonomy" id="261099"/>
    <lineage>
        <taxon>Eukaryota</taxon>
        <taxon>Fungi</taxon>
        <taxon>Fungi incertae sedis</taxon>
        <taxon>Chytridiomycota</taxon>
        <taxon>Chytridiomycota incertae sedis</taxon>
        <taxon>Chytridiomycetes</taxon>
        <taxon>Rhizophydiales</taxon>
        <taxon>Terramycetaceae</taxon>
        <taxon>Boothiomyces</taxon>
    </lineage>
</organism>
<sequence>MQFAKFAVFVAAVFASHPGGLNANPSQSDLGVKTTTTDNKPVVVPTSTTTGGKAEITTTTQPVIPVITSAPVPTTTNGDTKDTTILVSTEILVSSLSATVIGGKPTLVPVLVPVNTVVPKVVPILSGATSYSVVGVAAAAFVALAL</sequence>
<evidence type="ECO:0000313" key="2">
    <source>
        <dbReference type="EMBL" id="KAJ3262553.1"/>
    </source>
</evidence>
<dbReference type="EMBL" id="JADGKB010000001">
    <property type="protein sequence ID" value="KAJ3262553.1"/>
    <property type="molecule type" value="Genomic_DNA"/>
</dbReference>
<feature type="signal peptide" evidence="1">
    <location>
        <begin position="1"/>
        <end position="23"/>
    </location>
</feature>
<keyword evidence="3" id="KW-1185">Reference proteome</keyword>
<feature type="chain" id="PRO_5041959241" evidence="1">
    <location>
        <begin position="24"/>
        <end position="146"/>
    </location>
</feature>
<dbReference type="AlphaFoldDB" id="A0AAD5Y6N4"/>